<organism evidence="2 3">
    <name type="scientific">Paramormyrops kingsleyae</name>
    <dbReference type="NCBI Taxonomy" id="1676925"/>
    <lineage>
        <taxon>Eukaryota</taxon>
        <taxon>Metazoa</taxon>
        <taxon>Chordata</taxon>
        <taxon>Craniata</taxon>
        <taxon>Vertebrata</taxon>
        <taxon>Euteleostomi</taxon>
        <taxon>Actinopterygii</taxon>
        <taxon>Neopterygii</taxon>
        <taxon>Teleostei</taxon>
        <taxon>Osteoglossocephala</taxon>
        <taxon>Osteoglossomorpha</taxon>
        <taxon>Osteoglossiformes</taxon>
        <taxon>Mormyridae</taxon>
        <taxon>Paramormyrops</taxon>
    </lineage>
</organism>
<dbReference type="Pfam" id="PF15385">
    <property type="entry name" value="SARG"/>
    <property type="match status" value="2"/>
</dbReference>
<feature type="compositionally biased region" description="Basic and acidic residues" evidence="1">
    <location>
        <begin position="303"/>
        <end position="312"/>
    </location>
</feature>
<reference evidence="2" key="1">
    <citation type="submission" date="2025-08" db="UniProtKB">
        <authorList>
            <consortium name="Ensembl"/>
        </authorList>
    </citation>
    <scope>IDENTIFICATION</scope>
</reference>
<keyword evidence="3" id="KW-1185">Reference proteome</keyword>
<evidence type="ECO:0008006" key="4">
    <source>
        <dbReference type="Google" id="ProtNLM"/>
    </source>
</evidence>
<name>A0A3B3QK50_9TELE</name>
<feature type="compositionally biased region" description="Polar residues" evidence="1">
    <location>
        <begin position="316"/>
        <end position="325"/>
    </location>
</feature>
<dbReference type="Proteomes" id="UP000261540">
    <property type="component" value="Unplaced"/>
</dbReference>
<dbReference type="PANTHER" id="PTHR21555">
    <property type="entry name" value="SPECIFICALLY ANDROGEN-REGULATED GENE PROTEIN"/>
    <property type="match status" value="1"/>
</dbReference>
<dbReference type="AlphaFoldDB" id="A0A3B3QK50"/>
<dbReference type="STRING" id="1676925.ENSPKIP00000005791"/>
<feature type="region of interest" description="Disordered" evidence="1">
    <location>
        <begin position="292"/>
        <end position="337"/>
    </location>
</feature>
<protein>
    <recommendedName>
        <fullName evidence="4">Specifically androgen-regulated gene protein</fullName>
    </recommendedName>
</protein>
<reference evidence="2" key="2">
    <citation type="submission" date="2025-09" db="UniProtKB">
        <authorList>
            <consortium name="Ensembl"/>
        </authorList>
    </citation>
    <scope>IDENTIFICATION</scope>
</reference>
<dbReference type="Ensembl" id="ENSPKIT00000029804.1">
    <property type="protein sequence ID" value="ENSPKIP00000005791.1"/>
    <property type="gene ID" value="ENSPKIG00000022330.1"/>
</dbReference>
<dbReference type="InterPro" id="IPR026152">
    <property type="entry name" value="SARG"/>
</dbReference>
<feature type="compositionally biased region" description="Polar residues" evidence="1">
    <location>
        <begin position="187"/>
        <end position="203"/>
    </location>
</feature>
<feature type="compositionally biased region" description="Low complexity" evidence="1">
    <location>
        <begin position="326"/>
        <end position="337"/>
    </location>
</feature>
<evidence type="ECO:0000313" key="2">
    <source>
        <dbReference type="Ensembl" id="ENSPKIP00000005791.1"/>
    </source>
</evidence>
<evidence type="ECO:0000256" key="1">
    <source>
        <dbReference type="SAM" id="MobiDB-lite"/>
    </source>
</evidence>
<sequence length="436" mass="47241">MVGFNSTPVSVDTPISQVWSFKKIPGPLEERSNFTVLSILRVSIPVILNMQVTFLVYVFQKNDNLGHLSPEEWECLMFLEKTIESLEAEENIELSIDNADRLPFVAGSLAAKKDQVPSLMVMVLLHSNPPSNRVATPLVLVMDGQPKVGPKLSPGKLDSCIKAAADSVNEEVSPGTQSETKAAGSPTVGTTQATQNDPASDFTSPRGPLSYEELVQIRMSASVKSAHTFSMFNKTHTPVTEDSCSDTSYLATSPSEKIIMDPLRVRKEALRKLGLLKSDEANPDTLIGVAHSRRPRQSSEPGLCHHDPELPKRTPGKTQWTPNVQSATSAPSNPSPASIAEIKSATLGRFSLGAGGSTAENVAINLRNSRPRPSSLGNQKDFEDIHEVRQKPTAAKALGLSEAVRQPHSVSVVIKPYCQLGDDRQEALRKLGLLKN</sequence>
<feature type="region of interest" description="Disordered" evidence="1">
    <location>
        <begin position="168"/>
        <end position="207"/>
    </location>
</feature>
<dbReference type="PANTHER" id="PTHR21555:SF1">
    <property type="entry name" value="SPECIFICALLY ANDROGEN-REGULATED GENE PROTEIN"/>
    <property type="match status" value="1"/>
</dbReference>
<accession>A0A3B3QK50</accession>
<proteinExistence type="predicted"/>
<evidence type="ECO:0000313" key="3">
    <source>
        <dbReference type="Proteomes" id="UP000261540"/>
    </source>
</evidence>